<feature type="compositionally biased region" description="Pro residues" evidence="1">
    <location>
        <begin position="413"/>
        <end position="428"/>
    </location>
</feature>
<feature type="transmembrane region" description="Helical" evidence="2">
    <location>
        <begin position="19"/>
        <end position="41"/>
    </location>
</feature>
<dbReference type="Pfam" id="PF20152">
    <property type="entry name" value="DUF6534"/>
    <property type="match status" value="1"/>
</dbReference>
<feature type="transmembrane region" description="Helical" evidence="2">
    <location>
        <begin position="160"/>
        <end position="182"/>
    </location>
</feature>
<keyword evidence="2" id="KW-0472">Membrane</keyword>
<sequence>MATIQIPTNDVLVDSVGPFVTGIMLQQMLMGVLVVQVYDYFRLFSKDPLLNKALVSSLLAVSIFQTVLDFFSLYRSGITYYGQFEKFDTGSLALWSEIALTALVGALSQGFFLERCFAATKSWLILVGGGIAILASLGAGIAASIFWGQTKKISEMSNKTVSMALWLVSSAVIGILTSFILITKLTLAKTNFKRTEAIVTRIVRLSFTTSSLTAAVTIVEIVLYLALPNKGWHLLPFFVLSKIYAISVLVTLSSRSGLRAMMEAAGQAMATTKSYTTPQRADFLTALTISDRQTPRPAVTGIQVSTTHTYHVDRNSAVGPDDDSYDTDITKTEPLAGTFVVHRRDPSINSKRSFSSSMYNDKKGASRDDIEMQVSQHVGSPEFQSHLDLDLDIQSLDHHPPLPREPPVDRPFAPHPSQQPPRLPPPLSSRPSSGQSADRTTIGSRGRLGTLPVVVVEEP</sequence>
<reference evidence="4 5" key="1">
    <citation type="submission" date="2014-04" db="EMBL/GenBank/DDBJ databases">
        <authorList>
            <consortium name="DOE Joint Genome Institute"/>
            <person name="Kuo A."/>
            <person name="Girlanda M."/>
            <person name="Perotto S."/>
            <person name="Kohler A."/>
            <person name="Nagy L.G."/>
            <person name="Floudas D."/>
            <person name="Copeland A."/>
            <person name="Barry K.W."/>
            <person name="Cichocki N."/>
            <person name="Veneault-Fourrey C."/>
            <person name="LaButti K."/>
            <person name="Lindquist E.A."/>
            <person name="Lipzen A."/>
            <person name="Lundell T."/>
            <person name="Morin E."/>
            <person name="Murat C."/>
            <person name="Sun H."/>
            <person name="Tunlid A."/>
            <person name="Henrissat B."/>
            <person name="Grigoriev I.V."/>
            <person name="Hibbett D.S."/>
            <person name="Martin F."/>
            <person name="Nordberg H.P."/>
            <person name="Cantor M.N."/>
            <person name="Hua S.X."/>
        </authorList>
    </citation>
    <scope>NUCLEOTIDE SEQUENCE [LARGE SCALE GENOMIC DNA]</scope>
    <source>
        <strain evidence="4 5">MUT 4182</strain>
    </source>
</reference>
<evidence type="ECO:0000256" key="2">
    <source>
        <dbReference type="SAM" id="Phobius"/>
    </source>
</evidence>
<dbReference type="HOGENOM" id="CLU_046025_2_1_1"/>
<dbReference type="Proteomes" id="UP000054248">
    <property type="component" value="Unassembled WGS sequence"/>
</dbReference>
<dbReference type="PANTHER" id="PTHR40465">
    <property type="entry name" value="CHROMOSOME 1, WHOLE GENOME SHOTGUN SEQUENCE"/>
    <property type="match status" value="1"/>
</dbReference>
<keyword evidence="2" id="KW-1133">Transmembrane helix</keyword>
<gene>
    <name evidence="4" type="ORF">M407DRAFT_213244</name>
</gene>
<feature type="compositionally biased region" description="Basic and acidic residues" evidence="1">
    <location>
        <begin position="394"/>
        <end position="408"/>
    </location>
</feature>
<proteinExistence type="predicted"/>
<dbReference type="OrthoDB" id="3222427at2759"/>
<dbReference type="STRING" id="1051891.A0A0C3KRY1"/>
<name>A0A0C3KRY1_9AGAM</name>
<reference evidence="5" key="2">
    <citation type="submission" date="2015-01" db="EMBL/GenBank/DDBJ databases">
        <title>Evolutionary Origins and Diversification of the Mycorrhizal Mutualists.</title>
        <authorList>
            <consortium name="DOE Joint Genome Institute"/>
            <consortium name="Mycorrhizal Genomics Consortium"/>
            <person name="Kohler A."/>
            <person name="Kuo A."/>
            <person name="Nagy L.G."/>
            <person name="Floudas D."/>
            <person name="Copeland A."/>
            <person name="Barry K.W."/>
            <person name="Cichocki N."/>
            <person name="Veneault-Fourrey C."/>
            <person name="LaButti K."/>
            <person name="Lindquist E.A."/>
            <person name="Lipzen A."/>
            <person name="Lundell T."/>
            <person name="Morin E."/>
            <person name="Murat C."/>
            <person name="Riley R."/>
            <person name="Ohm R."/>
            <person name="Sun H."/>
            <person name="Tunlid A."/>
            <person name="Henrissat B."/>
            <person name="Grigoriev I.V."/>
            <person name="Hibbett D.S."/>
            <person name="Martin F."/>
        </authorList>
    </citation>
    <scope>NUCLEOTIDE SEQUENCE [LARGE SCALE GENOMIC DNA]</scope>
    <source>
        <strain evidence="5">MUT 4182</strain>
    </source>
</reference>
<feature type="region of interest" description="Disordered" evidence="1">
    <location>
        <begin position="394"/>
        <end position="459"/>
    </location>
</feature>
<keyword evidence="5" id="KW-1185">Reference proteome</keyword>
<evidence type="ECO:0000259" key="3">
    <source>
        <dbReference type="Pfam" id="PF20152"/>
    </source>
</evidence>
<dbReference type="PANTHER" id="PTHR40465:SF1">
    <property type="entry name" value="DUF6534 DOMAIN-CONTAINING PROTEIN"/>
    <property type="match status" value="1"/>
</dbReference>
<feature type="compositionally biased region" description="Polar residues" evidence="1">
    <location>
        <begin position="434"/>
        <end position="443"/>
    </location>
</feature>
<dbReference type="InterPro" id="IPR045339">
    <property type="entry name" value="DUF6534"/>
</dbReference>
<feature type="transmembrane region" description="Helical" evidence="2">
    <location>
        <begin position="124"/>
        <end position="148"/>
    </location>
</feature>
<feature type="transmembrane region" description="Helical" evidence="2">
    <location>
        <begin position="233"/>
        <end position="252"/>
    </location>
</feature>
<feature type="transmembrane region" description="Helical" evidence="2">
    <location>
        <begin position="53"/>
        <end position="74"/>
    </location>
</feature>
<evidence type="ECO:0000256" key="1">
    <source>
        <dbReference type="SAM" id="MobiDB-lite"/>
    </source>
</evidence>
<dbReference type="EMBL" id="KN823066">
    <property type="protein sequence ID" value="KIO24208.1"/>
    <property type="molecule type" value="Genomic_DNA"/>
</dbReference>
<organism evidence="4 5">
    <name type="scientific">Tulasnella calospora MUT 4182</name>
    <dbReference type="NCBI Taxonomy" id="1051891"/>
    <lineage>
        <taxon>Eukaryota</taxon>
        <taxon>Fungi</taxon>
        <taxon>Dikarya</taxon>
        <taxon>Basidiomycota</taxon>
        <taxon>Agaricomycotina</taxon>
        <taxon>Agaricomycetes</taxon>
        <taxon>Cantharellales</taxon>
        <taxon>Tulasnellaceae</taxon>
        <taxon>Tulasnella</taxon>
    </lineage>
</organism>
<evidence type="ECO:0000313" key="5">
    <source>
        <dbReference type="Proteomes" id="UP000054248"/>
    </source>
</evidence>
<keyword evidence="2" id="KW-0812">Transmembrane</keyword>
<feature type="transmembrane region" description="Helical" evidence="2">
    <location>
        <begin position="202"/>
        <end position="227"/>
    </location>
</feature>
<feature type="domain" description="DUF6534" evidence="3">
    <location>
        <begin position="171"/>
        <end position="256"/>
    </location>
</feature>
<protein>
    <recommendedName>
        <fullName evidence="3">DUF6534 domain-containing protein</fullName>
    </recommendedName>
</protein>
<dbReference type="AlphaFoldDB" id="A0A0C3KRY1"/>
<feature type="transmembrane region" description="Helical" evidence="2">
    <location>
        <begin position="94"/>
        <end position="112"/>
    </location>
</feature>
<accession>A0A0C3KRY1</accession>
<evidence type="ECO:0000313" key="4">
    <source>
        <dbReference type="EMBL" id="KIO24208.1"/>
    </source>
</evidence>